<dbReference type="InterPro" id="IPR005746">
    <property type="entry name" value="Thioredoxin"/>
</dbReference>
<dbReference type="InterPro" id="IPR049299">
    <property type="entry name" value="Thio2_N"/>
</dbReference>
<evidence type="ECO:0000313" key="9">
    <source>
        <dbReference type="EMBL" id="RFA34098.1"/>
    </source>
</evidence>
<comment type="similarity">
    <text evidence="1">Belongs to the thioredoxin family.</text>
</comment>
<dbReference type="Proteomes" id="UP000256763">
    <property type="component" value="Unassembled WGS sequence"/>
</dbReference>
<dbReference type="RefSeq" id="WP_116303155.1">
    <property type="nucleotide sequence ID" value="NZ_NFZV01000018.1"/>
</dbReference>
<evidence type="ECO:0000256" key="5">
    <source>
        <dbReference type="ARBA" id="ARBA00023157"/>
    </source>
</evidence>
<evidence type="ECO:0000256" key="1">
    <source>
        <dbReference type="ARBA" id="ARBA00008987"/>
    </source>
</evidence>
<dbReference type="OrthoDB" id="9790390at2"/>
<keyword evidence="6" id="KW-0676">Redox-active center</keyword>
<reference evidence="10" key="1">
    <citation type="submission" date="2017-05" db="EMBL/GenBank/DDBJ databases">
        <authorList>
            <person name="Sharma S."/>
            <person name="Sidhu C."/>
            <person name="Pinnaka A.K."/>
        </authorList>
    </citation>
    <scope>NUCLEOTIDE SEQUENCE [LARGE SCALE GENOMIC DNA]</scope>
    <source>
        <strain evidence="10">AK93</strain>
    </source>
</reference>
<evidence type="ECO:0000259" key="8">
    <source>
        <dbReference type="PROSITE" id="PS51352"/>
    </source>
</evidence>
<dbReference type="GO" id="GO:0015035">
    <property type="term" value="F:protein-disulfide reductase activity"/>
    <property type="evidence" value="ECO:0007669"/>
    <property type="project" value="UniProtKB-UniRule"/>
</dbReference>
<dbReference type="GO" id="GO:0005829">
    <property type="term" value="C:cytosol"/>
    <property type="evidence" value="ECO:0007669"/>
    <property type="project" value="TreeGrafter"/>
</dbReference>
<gene>
    <name evidence="9" type="ORF">CAL65_15690</name>
</gene>
<dbReference type="Pfam" id="PF00085">
    <property type="entry name" value="Thioredoxin"/>
    <property type="match status" value="1"/>
</dbReference>
<evidence type="ECO:0000313" key="10">
    <source>
        <dbReference type="Proteomes" id="UP000256763"/>
    </source>
</evidence>
<evidence type="ECO:0000256" key="2">
    <source>
        <dbReference type="ARBA" id="ARBA00022448"/>
    </source>
</evidence>
<dbReference type="EMBL" id="NFZW01000017">
    <property type="protein sequence ID" value="RFA34098.1"/>
    <property type="molecule type" value="Genomic_DNA"/>
</dbReference>
<evidence type="ECO:0000256" key="3">
    <source>
        <dbReference type="ARBA" id="ARBA00022723"/>
    </source>
</evidence>
<dbReference type="PROSITE" id="PS00194">
    <property type="entry name" value="THIOREDOXIN_1"/>
    <property type="match status" value="1"/>
</dbReference>
<dbReference type="CDD" id="cd02947">
    <property type="entry name" value="TRX_family"/>
    <property type="match status" value="1"/>
</dbReference>
<dbReference type="NCBIfam" id="NF008229">
    <property type="entry name" value="PRK10996.1"/>
    <property type="match status" value="1"/>
</dbReference>
<dbReference type="GO" id="GO:0045454">
    <property type="term" value="P:cell redox homeostasis"/>
    <property type="evidence" value="ECO:0007669"/>
    <property type="project" value="TreeGrafter"/>
</dbReference>
<dbReference type="InterPro" id="IPR013766">
    <property type="entry name" value="Thioredoxin_domain"/>
</dbReference>
<dbReference type="SUPFAM" id="SSF52833">
    <property type="entry name" value="Thioredoxin-like"/>
    <property type="match status" value="1"/>
</dbReference>
<dbReference type="PROSITE" id="PS51352">
    <property type="entry name" value="THIOREDOXIN_2"/>
    <property type="match status" value="1"/>
</dbReference>
<dbReference type="InterPro" id="IPR036249">
    <property type="entry name" value="Thioredoxin-like_sf"/>
</dbReference>
<dbReference type="Gene3D" id="2.30.30.380">
    <property type="entry name" value="Zn-finger domain of Sec23/24"/>
    <property type="match status" value="1"/>
</dbReference>
<dbReference type="PANTHER" id="PTHR45663:SF11">
    <property type="entry name" value="GEO12009P1"/>
    <property type="match status" value="1"/>
</dbReference>
<dbReference type="NCBIfam" id="TIGR01068">
    <property type="entry name" value="thioredoxin"/>
    <property type="match status" value="1"/>
</dbReference>
<evidence type="ECO:0000256" key="7">
    <source>
        <dbReference type="NCBIfam" id="TIGR01068"/>
    </source>
</evidence>
<keyword evidence="3" id="KW-0479">Metal-binding</keyword>
<organism evidence="9 10">
    <name type="scientific">Alkalilimnicola ehrlichii</name>
    <dbReference type="NCBI Taxonomy" id="351052"/>
    <lineage>
        <taxon>Bacteria</taxon>
        <taxon>Pseudomonadati</taxon>
        <taxon>Pseudomonadota</taxon>
        <taxon>Gammaproteobacteria</taxon>
        <taxon>Chromatiales</taxon>
        <taxon>Ectothiorhodospiraceae</taxon>
        <taxon>Alkalilimnicola</taxon>
    </lineage>
</organism>
<dbReference type="Gene3D" id="3.40.30.10">
    <property type="entry name" value="Glutaredoxin"/>
    <property type="match status" value="1"/>
</dbReference>
<keyword evidence="2" id="KW-0813">Transport</keyword>
<keyword evidence="4" id="KW-0249">Electron transport</keyword>
<dbReference type="FunFam" id="3.40.30.10:FF:000001">
    <property type="entry name" value="Thioredoxin"/>
    <property type="match status" value="1"/>
</dbReference>
<dbReference type="Pfam" id="PF21352">
    <property type="entry name" value="Zn_ribbon_Thio2"/>
    <property type="match status" value="1"/>
</dbReference>
<keyword evidence="10" id="KW-1185">Reference proteome</keyword>
<dbReference type="PRINTS" id="PR00421">
    <property type="entry name" value="THIOREDOXIN"/>
</dbReference>
<comment type="caution">
    <text evidence="9">The sequence shown here is derived from an EMBL/GenBank/DDBJ whole genome shotgun (WGS) entry which is preliminary data.</text>
</comment>
<protein>
    <recommendedName>
        <fullName evidence="7">Thioredoxin</fullName>
    </recommendedName>
</protein>
<dbReference type="AlphaFoldDB" id="A0A3E0WMS4"/>
<dbReference type="InterPro" id="IPR017937">
    <property type="entry name" value="Thioredoxin_CS"/>
</dbReference>
<feature type="domain" description="Thioredoxin" evidence="8">
    <location>
        <begin position="12"/>
        <end position="144"/>
    </location>
</feature>
<sequence>MSEALHIVCPHCFKTNRVPEARLREGARCGNCKQALFTASPIALDDNSFSAFISRTDIPVVVDFWAPWCGPCKMFAPVFEQAAGQLEPQTRLVKVNTEQAPSTAQRYGIRSIPTLAIFRQGKEIARQSGAMNLSGFISWVRQVT</sequence>
<dbReference type="GO" id="GO:0046872">
    <property type="term" value="F:metal ion binding"/>
    <property type="evidence" value="ECO:0007669"/>
    <property type="project" value="UniProtKB-KW"/>
</dbReference>
<evidence type="ECO:0000256" key="4">
    <source>
        <dbReference type="ARBA" id="ARBA00022982"/>
    </source>
</evidence>
<evidence type="ECO:0000256" key="6">
    <source>
        <dbReference type="ARBA" id="ARBA00023284"/>
    </source>
</evidence>
<keyword evidence="5" id="KW-1015">Disulfide bond</keyword>
<dbReference type="PANTHER" id="PTHR45663">
    <property type="entry name" value="GEO12009P1"/>
    <property type="match status" value="1"/>
</dbReference>
<proteinExistence type="inferred from homology"/>
<accession>A0A3E0WMS4</accession>
<name>A0A3E0WMS4_9GAMM</name>